<keyword evidence="2" id="KW-1185">Reference proteome</keyword>
<evidence type="ECO:0000313" key="2">
    <source>
        <dbReference type="Proteomes" id="UP000006038"/>
    </source>
</evidence>
<reference evidence="1" key="2">
    <citation type="submission" date="2013-04" db="UniProtKB">
        <authorList>
            <consortium name="EnsemblPlants"/>
        </authorList>
    </citation>
    <scope>IDENTIFICATION</scope>
</reference>
<dbReference type="Proteomes" id="UP000006038">
    <property type="component" value="Chromosome 1"/>
</dbReference>
<name>J3KVU5_ORYBR</name>
<dbReference type="HOGENOM" id="CLU_2892688_0_0_1"/>
<sequence length="63" mass="7365">MISLPALLHLLPPCQNKRRVNYITAQDFNHDTNGTSYYCYFLLHPPSPSSTARCLSRRHHHHH</sequence>
<accession>J3KVU5</accession>
<dbReference type="EnsemblPlants" id="OB01G11010.1">
    <property type="protein sequence ID" value="OB01G11010.1"/>
    <property type="gene ID" value="OB01G11010"/>
</dbReference>
<proteinExistence type="predicted"/>
<organism evidence="1">
    <name type="scientific">Oryza brachyantha</name>
    <name type="common">malo sina</name>
    <dbReference type="NCBI Taxonomy" id="4533"/>
    <lineage>
        <taxon>Eukaryota</taxon>
        <taxon>Viridiplantae</taxon>
        <taxon>Streptophyta</taxon>
        <taxon>Embryophyta</taxon>
        <taxon>Tracheophyta</taxon>
        <taxon>Spermatophyta</taxon>
        <taxon>Magnoliopsida</taxon>
        <taxon>Liliopsida</taxon>
        <taxon>Poales</taxon>
        <taxon>Poaceae</taxon>
        <taxon>BOP clade</taxon>
        <taxon>Oryzoideae</taxon>
        <taxon>Oryzeae</taxon>
        <taxon>Oryzinae</taxon>
        <taxon>Oryza</taxon>
    </lineage>
</organism>
<protein>
    <submittedName>
        <fullName evidence="1">Uncharacterized protein</fullName>
    </submittedName>
</protein>
<dbReference type="AlphaFoldDB" id="J3KVU5"/>
<evidence type="ECO:0000313" key="1">
    <source>
        <dbReference type="EnsemblPlants" id="OB01G11010.1"/>
    </source>
</evidence>
<dbReference type="Gramene" id="OB01G11010.1">
    <property type="protein sequence ID" value="OB01G11010.1"/>
    <property type="gene ID" value="OB01G11010"/>
</dbReference>
<reference evidence="1" key="1">
    <citation type="journal article" date="2013" name="Nat. Commun.">
        <title>Whole-genome sequencing of Oryza brachyantha reveals mechanisms underlying Oryza genome evolution.</title>
        <authorList>
            <person name="Chen J."/>
            <person name="Huang Q."/>
            <person name="Gao D."/>
            <person name="Wang J."/>
            <person name="Lang Y."/>
            <person name="Liu T."/>
            <person name="Li B."/>
            <person name="Bai Z."/>
            <person name="Luis Goicoechea J."/>
            <person name="Liang C."/>
            <person name="Chen C."/>
            <person name="Zhang W."/>
            <person name="Sun S."/>
            <person name="Liao Y."/>
            <person name="Zhang X."/>
            <person name="Yang L."/>
            <person name="Song C."/>
            <person name="Wang M."/>
            <person name="Shi J."/>
            <person name="Liu G."/>
            <person name="Liu J."/>
            <person name="Zhou H."/>
            <person name="Zhou W."/>
            <person name="Yu Q."/>
            <person name="An N."/>
            <person name="Chen Y."/>
            <person name="Cai Q."/>
            <person name="Wang B."/>
            <person name="Liu B."/>
            <person name="Min J."/>
            <person name="Huang Y."/>
            <person name="Wu H."/>
            <person name="Li Z."/>
            <person name="Zhang Y."/>
            <person name="Yin Y."/>
            <person name="Song W."/>
            <person name="Jiang J."/>
            <person name="Jackson S.A."/>
            <person name="Wing R.A."/>
            <person name="Wang J."/>
            <person name="Chen M."/>
        </authorList>
    </citation>
    <scope>NUCLEOTIDE SEQUENCE [LARGE SCALE GENOMIC DNA]</scope>
    <source>
        <strain evidence="1">cv. IRGC 101232</strain>
    </source>
</reference>